<keyword evidence="2" id="KW-0472">Membrane</keyword>
<keyword evidence="2" id="KW-1133">Transmembrane helix</keyword>
<evidence type="ECO:0000256" key="2">
    <source>
        <dbReference type="SAM" id="Phobius"/>
    </source>
</evidence>
<feature type="region of interest" description="Disordered" evidence="1">
    <location>
        <begin position="1"/>
        <end position="24"/>
    </location>
</feature>
<dbReference type="EMBL" id="JBBLZC010000014">
    <property type="protein sequence ID" value="MEK0084413.1"/>
    <property type="molecule type" value="Genomic_DNA"/>
</dbReference>
<protein>
    <recommendedName>
        <fullName evidence="5">TolB amino-terminal domain-containing protein</fullName>
    </recommendedName>
</protein>
<feature type="compositionally biased region" description="Basic and acidic residues" evidence="1">
    <location>
        <begin position="1"/>
        <end position="11"/>
    </location>
</feature>
<keyword evidence="2" id="KW-0812">Transmembrane</keyword>
<feature type="region of interest" description="Disordered" evidence="1">
    <location>
        <begin position="128"/>
        <end position="152"/>
    </location>
</feature>
<accession>A0ABU8XT71</accession>
<evidence type="ECO:0008006" key="5">
    <source>
        <dbReference type="Google" id="ProtNLM"/>
    </source>
</evidence>
<keyword evidence="4" id="KW-1185">Reference proteome</keyword>
<evidence type="ECO:0000256" key="1">
    <source>
        <dbReference type="SAM" id="MobiDB-lite"/>
    </source>
</evidence>
<dbReference type="Proteomes" id="UP001375743">
    <property type="component" value="Unassembled WGS sequence"/>
</dbReference>
<comment type="caution">
    <text evidence="3">The sequence shown here is derived from an EMBL/GenBank/DDBJ whole genome shotgun (WGS) entry which is preliminary data.</text>
</comment>
<proteinExistence type="predicted"/>
<name>A0ABU8XT71_9PROT</name>
<feature type="transmembrane region" description="Helical" evidence="2">
    <location>
        <begin position="158"/>
        <end position="177"/>
    </location>
</feature>
<organism evidence="3 4">
    <name type="scientific">Benzoatithermus flavus</name>
    <dbReference type="NCBI Taxonomy" id="3108223"/>
    <lineage>
        <taxon>Bacteria</taxon>
        <taxon>Pseudomonadati</taxon>
        <taxon>Pseudomonadota</taxon>
        <taxon>Alphaproteobacteria</taxon>
        <taxon>Geminicoccales</taxon>
        <taxon>Geminicoccaceae</taxon>
        <taxon>Benzoatithermus</taxon>
    </lineage>
</organism>
<dbReference type="Gene3D" id="3.40.50.10610">
    <property type="entry name" value="ABC-type transport auxiliary lipoprotein component"/>
    <property type="match status" value="1"/>
</dbReference>
<gene>
    <name evidence="3" type="ORF">U1T56_14745</name>
</gene>
<feature type="region of interest" description="Disordered" evidence="1">
    <location>
        <begin position="331"/>
        <end position="350"/>
    </location>
</feature>
<sequence>MQEAKRRAAGERRRKTPSPPSPEMVRTQLARIVVSPEFVAPERVHRFLSYIVEETLAGRADRLKGYAIGVAVFERDEGFDSQADPVVRIEAGRLRRALERYYLVSGRADPVLIEIPKGRYVPTFTRRDEPMTAAPSAVEPPTPTVTERPSPSRGRRSLALALASFAILAATLGILHLRFDQQQPVATAEAAPASSATLLVVPFASLSEGDEAKLYAAGVTEEILTQLSRLEELTVLGHEMASSIRAADPESAIRELAVRYVLTGSLRVSDPRLRVTSRLVEARTGEVLWAQTYEEDLRAKDLLAIQDDIARQVVTAVALPHGAALRADLQKATNEPLSPSMAPAEGRHDP</sequence>
<evidence type="ECO:0000313" key="3">
    <source>
        <dbReference type="EMBL" id="MEK0084413.1"/>
    </source>
</evidence>
<dbReference type="RefSeq" id="WP_418160261.1">
    <property type="nucleotide sequence ID" value="NZ_JBBLZC010000014.1"/>
</dbReference>
<evidence type="ECO:0000313" key="4">
    <source>
        <dbReference type="Proteomes" id="UP001375743"/>
    </source>
</evidence>
<reference evidence="3 4" key="1">
    <citation type="submission" date="2024-01" db="EMBL/GenBank/DDBJ databases">
        <title>Multi-omics insights into the function and evolution of sodium benzoate biodegradation pathways in Benzoatithermus flavus gen. nov., sp. nov. from hot spring.</title>
        <authorList>
            <person name="Hu C.-J."/>
            <person name="Li W.-J."/>
        </authorList>
    </citation>
    <scope>NUCLEOTIDE SEQUENCE [LARGE SCALE GENOMIC DNA]</scope>
    <source>
        <strain evidence="3 4">SYSU G07066</strain>
    </source>
</reference>